<feature type="signal peptide" evidence="1">
    <location>
        <begin position="1"/>
        <end position="20"/>
    </location>
</feature>
<protein>
    <recommendedName>
        <fullName evidence="4">WxL domain-containing protein</fullName>
    </recommendedName>
</protein>
<evidence type="ECO:0000313" key="2">
    <source>
        <dbReference type="EMBL" id="KGO84281.1"/>
    </source>
</evidence>
<evidence type="ECO:0000256" key="1">
    <source>
        <dbReference type="SAM" id="SignalP"/>
    </source>
</evidence>
<keyword evidence="3" id="KW-1185">Reference proteome</keyword>
<dbReference type="PROSITE" id="PS51257">
    <property type="entry name" value="PROKAR_LIPOPROTEIN"/>
    <property type="match status" value="1"/>
</dbReference>
<dbReference type="AlphaFoldDB" id="A0A0A2LY72"/>
<name>A0A0A2LY72_9FLAO</name>
<evidence type="ECO:0000313" key="3">
    <source>
        <dbReference type="Proteomes" id="UP000030129"/>
    </source>
</evidence>
<dbReference type="STRING" id="1406840.Q763_00610"/>
<accession>A0A0A2LY72</accession>
<gene>
    <name evidence="2" type="ORF">Q763_00610</name>
</gene>
<proteinExistence type="predicted"/>
<feature type="chain" id="PRO_5002002507" description="WxL domain-containing protein" evidence="1">
    <location>
        <begin position="21"/>
        <end position="185"/>
    </location>
</feature>
<dbReference type="eggNOG" id="ENOG502ZAAQ">
    <property type="taxonomic scope" value="Bacteria"/>
</dbReference>
<reference evidence="2 3" key="1">
    <citation type="submission" date="2013-09" db="EMBL/GenBank/DDBJ databases">
        <authorList>
            <person name="Zeng Z."/>
            <person name="Chen C."/>
        </authorList>
    </citation>
    <scope>NUCLEOTIDE SEQUENCE [LARGE SCALE GENOMIC DNA]</scope>
    <source>
        <strain evidence="2 3">F44-8</strain>
    </source>
</reference>
<sequence length="185" mass="19701">MKQIPQILYLLLFLSCPFFAFSQIGSAETQVNVLIGQVISIEVTQPSVNIDMGLSAHYINGSSSGQQTNHIKVTSNNGYEINVRATTEYFSLNGNMTTLPVNTIMIATSLGDDLTGSGSAAPASLQINSPVPLSTSNTNIVSSGEGESARGFHVTYSIPASQTSNYLNKEPGTYTTNVIYTVVPQ</sequence>
<keyword evidence="1" id="KW-0732">Signal</keyword>
<dbReference type="EMBL" id="JRLV01000001">
    <property type="protein sequence ID" value="KGO84281.1"/>
    <property type="molecule type" value="Genomic_DNA"/>
</dbReference>
<comment type="caution">
    <text evidence="2">The sequence shown here is derived from an EMBL/GenBank/DDBJ whole genome shotgun (WGS) entry which is preliminary data.</text>
</comment>
<evidence type="ECO:0008006" key="4">
    <source>
        <dbReference type="Google" id="ProtNLM"/>
    </source>
</evidence>
<organism evidence="2 3">
    <name type="scientific">Flavobacterium beibuense F44-8</name>
    <dbReference type="NCBI Taxonomy" id="1406840"/>
    <lineage>
        <taxon>Bacteria</taxon>
        <taxon>Pseudomonadati</taxon>
        <taxon>Bacteroidota</taxon>
        <taxon>Flavobacteriia</taxon>
        <taxon>Flavobacteriales</taxon>
        <taxon>Flavobacteriaceae</taxon>
        <taxon>Flavobacterium</taxon>
    </lineage>
</organism>
<dbReference type="Proteomes" id="UP000030129">
    <property type="component" value="Unassembled WGS sequence"/>
</dbReference>